<evidence type="ECO:0000256" key="2">
    <source>
        <dbReference type="ARBA" id="ARBA00023125"/>
    </source>
</evidence>
<dbReference type="SUPFAM" id="SSF64288">
    <property type="entry name" value="Chorismate lyase-like"/>
    <property type="match status" value="1"/>
</dbReference>
<dbReference type="PROSITE" id="PS50949">
    <property type="entry name" value="HTH_GNTR"/>
    <property type="match status" value="1"/>
</dbReference>
<keyword evidence="5" id="KW-0614">Plasmid</keyword>
<dbReference type="Gene3D" id="3.40.1410.10">
    <property type="entry name" value="Chorismate lyase-like"/>
    <property type="match status" value="1"/>
</dbReference>
<dbReference type="PRINTS" id="PR00035">
    <property type="entry name" value="HTHGNTR"/>
</dbReference>
<dbReference type="Gene3D" id="1.10.10.10">
    <property type="entry name" value="Winged helix-like DNA-binding domain superfamily/Winged helix DNA-binding domain"/>
    <property type="match status" value="1"/>
</dbReference>
<dbReference type="RefSeq" id="WP_338398810.1">
    <property type="nucleotide sequence ID" value="NZ_AP025294.1"/>
</dbReference>
<accession>A0ABM7VJS6</accession>
<evidence type="ECO:0000259" key="4">
    <source>
        <dbReference type="PROSITE" id="PS50949"/>
    </source>
</evidence>
<dbReference type="Proteomes" id="UP001354989">
    <property type="component" value="Plasmid pPP2"/>
</dbReference>
<evidence type="ECO:0000256" key="1">
    <source>
        <dbReference type="ARBA" id="ARBA00023015"/>
    </source>
</evidence>
<organism evidence="5 6">
    <name type="scientific">Persicobacter psychrovividus</name>
    <dbReference type="NCBI Taxonomy" id="387638"/>
    <lineage>
        <taxon>Bacteria</taxon>
        <taxon>Pseudomonadati</taxon>
        <taxon>Bacteroidota</taxon>
        <taxon>Cytophagia</taxon>
        <taxon>Cytophagales</taxon>
        <taxon>Persicobacteraceae</taxon>
        <taxon>Persicobacter</taxon>
    </lineage>
</organism>
<feature type="domain" description="HTH gntR-type" evidence="4">
    <location>
        <begin position="7"/>
        <end position="76"/>
    </location>
</feature>
<dbReference type="InterPro" id="IPR036390">
    <property type="entry name" value="WH_DNA-bd_sf"/>
</dbReference>
<dbReference type="PANTHER" id="PTHR44846:SF1">
    <property type="entry name" value="MANNOSYL-D-GLYCERATE TRANSPORT_METABOLISM SYSTEM REPRESSOR MNGR-RELATED"/>
    <property type="match status" value="1"/>
</dbReference>
<protein>
    <submittedName>
        <fullName evidence="5">GntR family transcriptional regulator</fullName>
    </submittedName>
</protein>
<gene>
    <name evidence="5" type="ORF">PEPS_35110</name>
</gene>
<dbReference type="InterPro" id="IPR050679">
    <property type="entry name" value="Bact_HTH_transcr_reg"/>
</dbReference>
<sequence>MTEQVIKYNSQLIAKDLSKQVTTGQYQVGDQLPPEKQLCEQYQCSRMTVRRALQTLVDQGLIVRHRGKRSKVIRNRKTVGLLSVQGFSDLSKKLNIEPWTELLSPSGFVVIPDELKALFAEANEFESALGVMRKRGMDQEAILIEQTYVAGLEELTAGIPDFSQQSLFQFLEQDFGIEIVNASQSFQAIACPQQLATDLGVAADAPILRVDRMLQTNDRGVVVFSTVFCKTEHFIISV</sequence>
<evidence type="ECO:0000256" key="3">
    <source>
        <dbReference type="ARBA" id="ARBA00023163"/>
    </source>
</evidence>
<name>A0ABM7VJS6_9BACT</name>
<reference evidence="5 6" key="1">
    <citation type="submission" date="2021-12" db="EMBL/GenBank/DDBJ databases">
        <title>Genome sequencing of bacteria with rrn-lacking chromosome and rrn-plasmid.</title>
        <authorList>
            <person name="Anda M."/>
            <person name="Iwasaki W."/>
        </authorList>
    </citation>
    <scope>NUCLEOTIDE SEQUENCE [LARGE SCALE GENOMIC DNA]</scope>
    <source>
        <strain evidence="5 6">NBRC 101262</strain>
        <plasmid evidence="5 6">pPP2</plasmid>
    </source>
</reference>
<keyword evidence="6" id="KW-1185">Reference proteome</keyword>
<dbReference type="InterPro" id="IPR036388">
    <property type="entry name" value="WH-like_DNA-bd_sf"/>
</dbReference>
<dbReference type="Pfam" id="PF07702">
    <property type="entry name" value="UTRA"/>
    <property type="match status" value="1"/>
</dbReference>
<evidence type="ECO:0000313" key="6">
    <source>
        <dbReference type="Proteomes" id="UP001354989"/>
    </source>
</evidence>
<dbReference type="SMART" id="SM00345">
    <property type="entry name" value="HTH_GNTR"/>
    <property type="match status" value="1"/>
</dbReference>
<dbReference type="InterPro" id="IPR011663">
    <property type="entry name" value="UTRA"/>
</dbReference>
<dbReference type="InterPro" id="IPR028978">
    <property type="entry name" value="Chorismate_lyase_/UTRA_dom_sf"/>
</dbReference>
<dbReference type="SMART" id="SM00866">
    <property type="entry name" value="UTRA"/>
    <property type="match status" value="1"/>
</dbReference>
<geneLocation type="plasmid" evidence="5 6">
    <name>pPP2</name>
</geneLocation>
<dbReference type="EMBL" id="AP025294">
    <property type="protein sequence ID" value="BDD01231.1"/>
    <property type="molecule type" value="Genomic_DNA"/>
</dbReference>
<dbReference type="InterPro" id="IPR000524">
    <property type="entry name" value="Tscrpt_reg_HTH_GntR"/>
</dbReference>
<dbReference type="Pfam" id="PF00392">
    <property type="entry name" value="GntR"/>
    <property type="match status" value="1"/>
</dbReference>
<proteinExistence type="predicted"/>
<dbReference type="PANTHER" id="PTHR44846">
    <property type="entry name" value="MANNOSYL-D-GLYCERATE TRANSPORT/METABOLISM SYSTEM REPRESSOR MNGR-RELATED"/>
    <property type="match status" value="1"/>
</dbReference>
<dbReference type="SUPFAM" id="SSF46785">
    <property type="entry name" value="Winged helix' DNA-binding domain"/>
    <property type="match status" value="1"/>
</dbReference>
<dbReference type="CDD" id="cd07377">
    <property type="entry name" value="WHTH_GntR"/>
    <property type="match status" value="1"/>
</dbReference>
<evidence type="ECO:0000313" key="5">
    <source>
        <dbReference type="EMBL" id="BDD01231.1"/>
    </source>
</evidence>
<keyword evidence="3" id="KW-0804">Transcription</keyword>
<keyword evidence="2" id="KW-0238">DNA-binding</keyword>
<keyword evidence="1" id="KW-0805">Transcription regulation</keyword>